<feature type="compositionally biased region" description="Low complexity" evidence="1">
    <location>
        <begin position="268"/>
        <end position="284"/>
    </location>
</feature>
<feature type="compositionally biased region" description="Basic and acidic residues" evidence="1">
    <location>
        <begin position="1"/>
        <end position="12"/>
    </location>
</feature>
<accession>A0AAN7ZUZ2</accession>
<dbReference type="AlphaFoldDB" id="A0AAN7ZUZ2"/>
<dbReference type="EMBL" id="JAVRQU010000005">
    <property type="protein sequence ID" value="KAK5703159.1"/>
    <property type="molecule type" value="Genomic_DNA"/>
</dbReference>
<feature type="compositionally biased region" description="Basic and acidic residues" evidence="1">
    <location>
        <begin position="118"/>
        <end position="127"/>
    </location>
</feature>
<reference evidence="2" key="1">
    <citation type="submission" date="2023-08" db="EMBL/GenBank/DDBJ databases">
        <title>Black Yeasts Isolated from many extreme environments.</title>
        <authorList>
            <person name="Coleine C."/>
            <person name="Stajich J.E."/>
            <person name="Selbmann L."/>
        </authorList>
    </citation>
    <scope>NUCLEOTIDE SEQUENCE</scope>
    <source>
        <strain evidence="2">CCFEE 5810</strain>
    </source>
</reference>
<dbReference type="Proteomes" id="UP001310594">
    <property type="component" value="Unassembled WGS sequence"/>
</dbReference>
<gene>
    <name evidence="2" type="ORF">LTR97_004108</name>
</gene>
<feature type="region of interest" description="Disordered" evidence="1">
    <location>
        <begin position="1"/>
        <end position="28"/>
    </location>
</feature>
<feature type="region of interest" description="Disordered" evidence="1">
    <location>
        <begin position="117"/>
        <end position="290"/>
    </location>
</feature>
<organism evidence="2 3">
    <name type="scientific">Elasticomyces elasticus</name>
    <dbReference type="NCBI Taxonomy" id="574655"/>
    <lineage>
        <taxon>Eukaryota</taxon>
        <taxon>Fungi</taxon>
        <taxon>Dikarya</taxon>
        <taxon>Ascomycota</taxon>
        <taxon>Pezizomycotina</taxon>
        <taxon>Dothideomycetes</taxon>
        <taxon>Dothideomycetidae</taxon>
        <taxon>Mycosphaerellales</taxon>
        <taxon>Teratosphaeriaceae</taxon>
        <taxon>Elasticomyces</taxon>
    </lineage>
</organism>
<proteinExistence type="predicted"/>
<evidence type="ECO:0000313" key="3">
    <source>
        <dbReference type="Proteomes" id="UP001310594"/>
    </source>
</evidence>
<feature type="compositionally biased region" description="Basic and acidic residues" evidence="1">
    <location>
        <begin position="156"/>
        <end position="170"/>
    </location>
</feature>
<evidence type="ECO:0000313" key="2">
    <source>
        <dbReference type="EMBL" id="KAK5703159.1"/>
    </source>
</evidence>
<feature type="compositionally biased region" description="Acidic residues" evidence="1">
    <location>
        <begin position="128"/>
        <end position="137"/>
    </location>
</feature>
<protein>
    <submittedName>
        <fullName evidence="2">Uncharacterized protein</fullName>
    </submittedName>
</protein>
<evidence type="ECO:0000256" key="1">
    <source>
        <dbReference type="SAM" id="MobiDB-lite"/>
    </source>
</evidence>
<feature type="compositionally biased region" description="Acidic residues" evidence="1">
    <location>
        <begin position="171"/>
        <end position="190"/>
    </location>
</feature>
<sequence>MQLSEKTNKKVAGEQGRSHYAKHKALRTLGEPTTDQDFALYDYERISEDKTGDEIKFTFFYTNRLYMEIQRLVPIIAYPGTRAEAFDVEEYESPALPAPPSQGTRPLPEVSFASAHHTGMDQRPIKIEDDDGEDEVNEQAASDDSRMLDDPDGDEADRNELLAHIKRESMDIDDEDEPEHNDRDTDDEQMEGYNYTRESTFDDNAAYGGTPHPGSTPRSHQSANRGEALDHRSASTQFARSPVPEETLVSLFRSPSETVPMQRVQTVSPGPTSGPSSNATSSSNRARRDALRERLRIRQEEIAAIEAELEL</sequence>
<feature type="compositionally biased region" description="Polar residues" evidence="1">
    <location>
        <begin position="253"/>
        <end position="267"/>
    </location>
</feature>
<comment type="caution">
    <text evidence="2">The sequence shown here is derived from an EMBL/GenBank/DDBJ whole genome shotgun (WGS) entry which is preliminary data.</text>
</comment>
<name>A0AAN7ZUZ2_9PEZI</name>